<evidence type="ECO:0000313" key="1">
    <source>
        <dbReference type="EMBL" id="ETS85633.1"/>
    </source>
</evidence>
<proteinExistence type="predicted"/>
<dbReference type="GeneID" id="19268671"/>
<organism evidence="1 2">
    <name type="scientific">Pestalotiopsis fici (strain W106-1 / CGMCC3.15140)</name>
    <dbReference type="NCBI Taxonomy" id="1229662"/>
    <lineage>
        <taxon>Eukaryota</taxon>
        <taxon>Fungi</taxon>
        <taxon>Dikarya</taxon>
        <taxon>Ascomycota</taxon>
        <taxon>Pezizomycotina</taxon>
        <taxon>Sordariomycetes</taxon>
        <taxon>Xylariomycetidae</taxon>
        <taxon>Amphisphaeriales</taxon>
        <taxon>Sporocadaceae</taxon>
        <taxon>Pestalotiopsis</taxon>
    </lineage>
</organism>
<dbReference type="AlphaFoldDB" id="W3XHS9"/>
<dbReference type="HOGENOM" id="CLU_906438_0_0_1"/>
<dbReference type="OrthoDB" id="5314201at2759"/>
<reference evidence="2" key="1">
    <citation type="journal article" date="2015" name="BMC Genomics">
        <title>Genomic and transcriptomic analysis of the endophytic fungus Pestalotiopsis fici reveals its lifestyle and high potential for synthesis of natural products.</title>
        <authorList>
            <person name="Wang X."/>
            <person name="Zhang X."/>
            <person name="Liu L."/>
            <person name="Xiang M."/>
            <person name="Wang W."/>
            <person name="Sun X."/>
            <person name="Che Y."/>
            <person name="Guo L."/>
            <person name="Liu G."/>
            <person name="Guo L."/>
            <person name="Wang C."/>
            <person name="Yin W.B."/>
            <person name="Stadler M."/>
            <person name="Zhang X."/>
            <person name="Liu X."/>
        </authorList>
    </citation>
    <scope>NUCLEOTIDE SEQUENCE [LARGE SCALE GENOMIC DNA]</scope>
    <source>
        <strain evidence="2">W106-1 / CGMCC3.15140</strain>
    </source>
</reference>
<dbReference type="Proteomes" id="UP000030651">
    <property type="component" value="Unassembled WGS sequence"/>
</dbReference>
<dbReference type="RefSeq" id="XP_007830430.1">
    <property type="nucleotide sequence ID" value="XM_007832239.1"/>
</dbReference>
<dbReference type="InParanoid" id="W3XHS9"/>
<keyword evidence="2" id="KW-1185">Reference proteome</keyword>
<protein>
    <submittedName>
        <fullName evidence="1">Uncharacterized protein</fullName>
    </submittedName>
</protein>
<evidence type="ECO:0000313" key="2">
    <source>
        <dbReference type="Proteomes" id="UP000030651"/>
    </source>
</evidence>
<sequence>MLSVVSCKRTLNRILKEASARYAGTHEVNGGQVQASKAELQALLEETNSLWEEVVPVAHMAVEKTMLEPILKLVNTKGEAQNYQNAIIGSYIGNCLAYMNDRLEALSDRIGTAIHHHYALLNTFECHQALRNPHIPKSLQGAESTQTTNPVRPSKGSQMAFKQVCRGLEVHGDIPARSFDFALSTMKRTTLLNDIMAQRLMKDDDRLRVLEHNFENVIKASLREGPNINLEILGRLAAESLKGTGDQGAILRDAQTEESLEALEVENKQLSSLLEILPNRRDIQNYRNDFKGAEIMKRWSEPMGPSR</sequence>
<gene>
    <name evidence="1" type="ORF">PFICI_03658</name>
</gene>
<dbReference type="KEGG" id="pfy:PFICI_03658"/>
<name>W3XHS9_PESFW</name>
<accession>W3XHS9</accession>
<dbReference type="EMBL" id="KI912110">
    <property type="protein sequence ID" value="ETS85633.1"/>
    <property type="molecule type" value="Genomic_DNA"/>
</dbReference>